<dbReference type="EMBL" id="SJPQ01000001">
    <property type="protein sequence ID" value="TWT91024.1"/>
    <property type="molecule type" value="Genomic_DNA"/>
</dbReference>
<dbReference type="InterPro" id="IPR012334">
    <property type="entry name" value="Pectin_lyas_fold"/>
</dbReference>
<dbReference type="PANTHER" id="PTHR31339:SF9">
    <property type="entry name" value="PLASMIN AND FIBRONECTIN-BINDING PROTEIN A"/>
    <property type="match status" value="1"/>
</dbReference>
<reference evidence="6 7" key="1">
    <citation type="submission" date="2019-02" db="EMBL/GenBank/DDBJ databases">
        <title>Deep-cultivation of Planctomycetes and their phenomic and genomic characterization uncovers novel biology.</title>
        <authorList>
            <person name="Wiegand S."/>
            <person name="Jogler M."/>
            <person name="Boedeker C."/>
            <person name="Pinto D."/>
            <person name="Vollmers J."/>
            <person name="Rivas-Marin E."/>
            <person name="Kohn T."/>
            <person name="Peeters S.H."/>
            <person name="Heuer A."/>
            <person name="Rast P."/>
            <person name="Oberbeckmann S."/>
            <person name="Bunk B."/>
            <person name="Jeske O."/>
            <person name="Meyerdierks A."/>
            <person name="Storesund J.E."/>
            <person name="Kallscheuer N."/>
            <person name="Luecker S."/>
            <person name="Lage O.M."/>
            <person name="Pohl T."/>
            <person name="Merkel B.J."/>
            <person name="Hornburger P."/>
            <person name="Mueller R.-W."/>
            <person name="Bruemmer F."/>
            <person name="Labrenz M."/>
            <person name="Spormann A.M."/>
            <person name="Op Den Camp H."/>
            <person name="Overmann J."/>
            <person name="Amann R."/>
            <person name="Jetten M.S.M."/>
            <person name="Mascher T."/>
            <person name="Medema M.H."/>
            <person name="Devos D.P."/>
            <person name="Kaster A.-K."/>
            <person name="Ovreas L."/>
            <person name="Rohde M."/>
            <person name="Galperin M.Y."/>
            <person name="Jogler C."/>
        </authorList>
    </citation>
    <scope>NUCLEOTIDE SEQUENCE [LARGE SCALE GENOMIC DNA]</scope>
    <source>
        <strain evidence="6 7">Mal64</strain>
    </source>
</reference>
<evidence type="ECO:0000256" key="1">
    <source>
        <dbReference type="ARBA" id="ARBA00008834"/>
    </source>
</evidence>
<feature type="signal peptide" evidence="5">
    <location>
        <begin position="1"/>
        <end position="18"/>
    </location>
</feature>
<dbReference type="InterPro" id="IPR000743">
    <property type="entry name" value="Glyco_hydro_28"/>
</dbReference>
<dbReference type="Proteomes" id="UP000315440">
    <property type="component" value="Unassembled WGS sequence"/>
</dbReference>
<evidence type="ECO:0000256" key="4">
    <source>
        <dbReference type="RuleBase" id="RU361169"/>
    </source>
</evidence>
<evidence type="ECO:0000256" key="5">
    <source>
        <dbReference type="SAM" id="SignalP"/>
    </source>
</evidence>
<dbReference type="EC" id="3.2.1.15" evidence="6"/>
<feature type="chain" id="PRO_5023058239" evidence="5">
    <location>
        <begin position="19"/>
        <end position="526"/>
    </location>
</feature>
<dbReference type="InterPro" id="IPR051801">
    <property type="entry name" value="GH28_Enzymes"/>
</dbReference>
<dbReference type="InterPro" id="IPR006626">
    <property type="entry name" value="PbH1"/>
</dbReference>
<dbReference type="OrthoDB" id="9795222at2"/>
<evidence type="ECO:0000313" key="6">
    <source>
        <dbReference type="EMBL" id="TWT91024.1"/>
    </source>
</evidence>
<comment type="similarity">
    <text evidence="1 4">Belongs to the glycosyl hydrolase 28 family.</text>
</comment>
<dbReference type="Gene3D" id="2.160.20.10">
    <property type="entry name" value="Single-stranded right-handed beta-helix, Pectin lyase-like"/>
    <property type="match status" value="1"/>
</dbReference>
<proteinExistence type="inferred from homology"/>
<comment type="caution">
    <text evidence="6">The sequence shown here is derived from an EMBL/GenBank/DDBJ whole genome shotgun (WGS) entry which is preliminary data.</text>
</comment>
<dbReference type="Pfam" id="PF00295">
    <property type="entry name" value="Glyco_hydro_28"/>
    <property type="match status" value="1"/>
</dbReference>
<evidence type="ECO:0000256" key="3">
    <source>
        <dbReference type="ARBA" id="ARBA00023295"/>
    </source>
</evidence>
<dbReference type="RefSeq" id="WP_146398401.1">
    <property type="nucleotide sequence ID" value="NZ_SJPQ01000001.1"/>
</dbReference>
<organism evidence="6 7">
    <name type="scientific">Pseudobythopirellula maris</name>
    <dbReference type="NCBI Taxonomy" id="2527991"/>
    <lineage>
        <taxon>Bacteria</taxon>
        <taxon>Pseudomonadati</taxon>
        <taxon>Planctomycetota</taxon>
        <taxon>Planctomycetia</taxon>
        <taxon>Pirellulales</taxon>
        <taxon>Lacipirellulaceae</taxon>
        <taxon>Pseudobythopirellula</taxon>
    </lineage>
</organism>
<evidence type="ECO:0000313" key="7">
    <source>
        <dbReference type="Proteomes" id="UP000315440"/>
    </source>
</evidence>
<gene>
    <name evidence="6" type="primary">pgl_1</name>
    <name evidence="6" type="ORF">Mal64_14230</name>
</gene>
<evidence type="ECO:0000256" key="2">
    <source>
        <dbReference type="ARBA" id="ARBA00022801"/>
    </source>
</evidence>
<dbReference type="InterPro" id="IPR011050">
    <property type="entry name" value="Pectin_lyase_fold/virulence"/>
</dbReference>
<dbReference type="PANTHER" id="PTHR31339">
    <property type="entry name" value="PECTIN LYASE-RELATED"/>
    <property type="match status" value="1"/>
</dbReference>
<keyword evidence="7" id="KW-1185">Reference proteome</keyword>
<dbReference type="SUPFAM" id="SSF51126">
    <property type="entry name" value="Pectin lyase-like"/>
    <property type="match status" value="1"/>
</dbReference>
<keyword evidence="3 4" id="KW-0326">Glycosidase</keyword>
<dbReference type="GO" id="GO:0005975">
    <property type="term" value="P:carbohydrate metabolic process"/>
    <property type="evidence" value="ECO:0007669"/>
    <property type="project" value="InterPro"/>
</dbReference>
<keyword evidence="5" id="KW-0732">Signal</keyword>
<name>A0A5C5ZTX5_9BACT</name>
<dbReference type="SMART" id="SM00710">
    <property type="entry name" value="PbH1"/>
    <property type="match status" value="5"/>
</dbReference>
<keyword evidence="2 4" id="KW-0378">Hydrolase</keyword>
<accession>A0A5C5ZTX5</accession>
<dbReference type="GO" id="GO:0004650">
    <property type="term" value="F:polygalacturonase activity"/>
    <property type="evidence" value="ECO:0007669"/>
    <property type="project" value="UniProtKB-EC"/>
</dbReference>
<protein>
    <submittedName>
        <fullName evidence="6">Polygalacturonase</fullName>
        <ecNumber evidence="6">3.2.1.15</ecNumber>
    </submittedName>
</protein>
<sequence length="526" mass="56934" precursor="true">MRYALAFPLILAVAAATAEPPMPTAESVGPEAMPHEVAPVEAPFDLPAFARPTFPDRTISIADRGAVEGGEKLATVAIQSSIDEASAAGGGVVAVPAGEWLTGRITLKSNVNLRVEKGAVLKFSGEIEAYLPVVFTRNEGIEIMGVGALIYAHDQENIAVTGGGELRGPDDGPAREAWRGLSDQIVDPTLPVAERVFDGREGRHYFRPYFISPIECRGVWVEGVTLRNGPMWNIVPVYCEGVVVRGVTIHSQGVVNGDGVNIESCRNVLVEYCRTDTGDDCYALKAGRDKDGLRTKRPVENVVIRRCHAEGGFGGVTCGSETAGGVRNLLVEDCVFDGVRHCAYMKTRRPRGGGVEKVWVRRVAFDCYNHGVFFDMIGSPMYVGELGERLPKRELTDATPYYRDIHFSRLVGTAGRDAFKIKGLPESPATRVLIERTEIEAPSLINLTDTRDLTVRDSVFRTEEARVQLLDTADVTFERTHFETPGGAVSVELSGPDAGAVAFLECEPPLTTMNVTADDPSLVTAE</sequence>
<dbReference type="AlphaFoldDB" id="A0A5C5ZTX5"/>